<keyword evidence="4 6" id="KW-0808">Transferase</keyword>
<organism evidence="8 9">
    <name type="scientific">Mycoplasmopsis ciconiae</name>
    <dbReference type="NCBI Taxonomy" id="561067"/>
    <lineage>
        <taxon>Bacteria</taxon>
        <taxon>Bacillati</taxon>
        <taxon>Mycoplasmatota</taxon>
        <taxon>Mycoplasmoidales</taxon>
        <taxon>Metamycoplasmataceae</taxon>
        <taxon>Mycoplasmopsis</taxon>
    </lineage>
</organism>
<feature type="domain" description="Tetrapyrrole methylase" evidence="7">
    <location>
        <begin position="3"/>
        <end position="200"/>
    </location>
</feature>
<dbReference type="PANTHER" id="PTHR46111:SF1">
    <property type="entry name" value="RIBOSOMAL RNA SMALL SUBUNIT METHYLTRANSFERASE I"/>
    <property type="match status" value="1"/>
</dbReference>
<keyword evidence="5 6" id="KW-0949">S-adenosyl-L-methionine</keyword>
<dbReference type="PANTHER" id="PTHR46111">
    <property type="entry name" value="RIBOSOMAL RNA SMALL SUBUNIT METHYLTRANSFERASE I"/>
    <property type="match status" value="1"/>
</dbReference>
<protein>
    <recommendedName>
        <fullName evidence="6">Ribosomal RNA small subunit methyltransferase I</fullName>
        <ecNumber evidence="6">2.1.1.198</ecNumber>
    </recommendedName>
    <alternativeName>
        <fullName evidence="6">16S rRNA 2'-O-ribose C1402 methyltransferase</fullName>
    </alternativeName>
    <alternativeName>
        <fullName evidence="6">rRNA (cytidine-2'-O-)-methyltransferase RsmI</fullName>
    </alternativeName>
</protein>
<evidence type="ECO:0000256" key="5">
    <source>
        <dbReference type="ARBA" id="ARBA00022691"/>
    </source>
</evidence>
<comment type="similarity">
    <text evidence="6">Belongs to the methyltransferase superfamily. RsmI family.</text>
</comment>
<dbReference type="Proteomes" id="UP001344817">
    <property type="component" value="Unassembled WGS sequence"/>
</dbReference>
<dbReference type="CDD" id="cd11648">
    <property type="entry name" value="RsmI"/>
    <property type="match status" value="1"/>
</dbReference>
<evidence type="ECO:0000259" key="7">
    <source>
        <dbReference type="Pfam" id="PF00590"/>
    </source>
</evidence>
<evidence type="ECO:0000256" key="3">
    <source>
        <dbReference type="ARBA" id="ARBA00022603"/>
    </source>
</evidence>
<dbReference type="InterPro" id="IPR000878">
    <property type="entry name" value="4pyrrol_Mease"/>
</dbReference>
<evidence type="ECO:0000256" key="4">
    <source>
        <dbReference type="ARBA" id="ARBA00022679"/>
    </source>
</evidence>
<comment type="caution">
    <text evidence="8">The sequence shown here is derived from an EMBL/GenBank/DDBJ whole genome shotgun (WGS) entry which is preliminary data.</text>
</comment>
<dbReference type="Gene3D" id="3.40.1010.10">
    <property type="entry name" value="Cobalt-precorrin-4 Transmethylase, Domain 1"/>
    <property type="match status" value="1"/>
</dbReference>
<keyword evidence="1 6" id="KW-0963">Cytoplasm</keyword>
<evidence type="ECO:0000313" key="9">
    <source>
        <dbReference type="Proteomes" id="UP001344817"/>
    </source>
</evidence>
<comment type="catalytic activity">
    <reaction evidence="6">
        <text>cytidine(1402) in 16S rRNA + S-adenosyl-L-methionine = 2'-O-methylcytidine(1402) in 16S rRNA + S-adenosyl-L-homocysteine + H(+)</text>
        <dbReference type="Rhea" id="RHEA:42924"/>
        <dbReference type="Rhea" id="RHEA-COMP:10285"/>
        <dbReference type="Rhea" id="RHEA-COMP:10286"/>
        <dbReference type="ChEBI" id="CHEBI:15378"/>
        <dbReference type="ChEBI" id="CHEBI:57856"/>
        <dbReference type="ChEBI" id="CHEBI:59789"/>
        <dbReference type="ChEBI" id="CHEBI:74495"/>
        <dbReference type="ChEBI" id="CHEBI:82748"/>
        <dbReference type="EC" id="2.1.1.198"/>
    </reaction>
</comment>
<dbReference type="GO" id="GO:0032259">
    <property type="term" value="P:methylation"/>
    <property type="evidence" value="ECO:0007669"/>
    <property type="project" value="UniProtKB-KW"/>
</dbReference>
<evidence type="ECO:0000256" key="6">
    <source>
        <dbReference type="HAMAP-Rule" id="MF_01877"/>
    </source>
</evidence>
<accession>A0ABU7MLZ5</accession>
<sequence length="232" mass="26092">MSKLYIVGTPIGNLKDLTFRALETLQKVDVIACEDTRVTSKLLAHYNIEGKKLIKYDNFNEKNSSKGICKLIVEQNLDVALVSDAGMPVMSDPGFELIRSAKNSDIDVELIPGVNAAISAFVMSSLDNTFTFLGFIKDKINSRKIQLESLAQGTYIFYVSPHKLLETLKNIDETIPNNQVFLAKELTKLYEHFYSGSAYDIHEELSTLDAIKGEYTLVLKIPKTKKNKYKNQ</sequence>
<dbReference type="HAMAP" id="MF_01877">
    <property type="entry name" value="16SrRNA_methyltr_I"/>
    <property type="match status" value="1"/>
</dbReference>
<keyword evidence="9" id="KW-1185">Reference proteome</keyword>
<name>A0ABU7MLZ5_9BACT</name>
<evidence type="ECO:0000256" key="1">
    <source>
        <dbReference type="ARBA" id="ARBA00022490"/>
    </source>
</evidence>
<dbReference type="Pfam" id="PF00590">
    <property type="entry name" value="TP_methylase"/>
    <property type="match status" value="1"/>
</dbReference>
<dbReference type="EMBL" id="JAZDWZ010000010">
    <property type="protein sequence ID" value="MEE3928555.1"/>
    <property type="molecule type" value="Genomic_DNA"/>
</dbReference>
<keyword evidence="3 6" id="KW-0489">Methyltransferase</keyword>
<comment type="function">
    <text evidence="6">Catalyzes the 2'-O-methylation of the ribose of cytidine 1402 (C1402) in 16S rRNA.</text>
</comment>
<keyword evidence="2 6" id="KW-0698">rRNA processing</keyword>
<dbReference type="InterPro" id="IPR014777">
    <property type="entry name" value="4pyrrole_Mease_sub1"/>
</dbReference>
<evidence type="ECO:0000313" key="8">
    <source>
        <dbReference type="EMBL" id="MEE3928555.1"/>
    </source>
</evidence>
<dbReference type="GO" id="GO:0008168">
    <property type="term" value="F:methyltransferase activity"/>
    <property type="evidence" value="ECO:0007669"/>
    <property type="project" value="UniProtKB-KW"/>
</dbReference>
<gene>
    <name evidence="6 8" type="primary">rsmI</name>
    <name evidence="8" type="ORF">V2E24_03125</name>
</gene>
<dbReference type="RefSeq" id="WP_330500968.1">
    <property type="nucleotide sequence ID" value="NZ_JAZDWZ010000010.1"/>
</dbReference>
<dbReference type="InterPro" id="IPR035996">
    <property type="entry name" value="4pyrrol_Methylase_sf"/>
</dbReference>
<dbReference type="EC" id="2.1.1.198" evidence="6"/>
<proteinExistence type="inferred from homology"/>
<dbReference type="Gene3D" id="3.30.950.10">
    <property type="entry name" value="Methyltransferase, Cobalt-precorrin-4 Transmethylase, Domain 2"/>
    <property type="match status" value="1"/>
</dbReference>
<dbReference type="InterPro" id="IPR014776">
    <property type="entry name" value="4pyrrole_Mease_sub2"/>
</dbReference>
<dbReference type="InterPro" id="IPR008189">
    <property type="entry name" value="rRNA_ssu_MeTfrase_I"/>
</dbReference>
<comment type="subcellular location">
    <subcellularLocation>
        <location evidence="6">Cytoplasm</location>
    </subcellularLocation>
</comment>
<reference evidence="8" key="1">
    <citation type="submission" date="2024-01" db="EMBL/GenBank/DDBJ databases">
        <title>Genome sequence of Mycoplasma ciconiae type strain DSM 25251.</title>
        <authorList>
            <person name="Spergser J."/>
        </authorList>
    </citation>
    <scope>NUCLEOTIDE SEQUENCE [LARGE SCALE GENOMIC DNA]</scope>
    <source>
        <strain evidence="8">DSM 25251</strain>
    </source>
</reference>
<dbReference type="NCBIfam" id="TIGR00096">
    <property type="entry name" value="16S rRNA (cytidine(1402)-2'-O)-methyltransferase"/>
    <property type="match status" value="1"/>
</dbReference>
<dbReference type="SUPFAM" id="SSF53790">
    <property type="entry name" value="Tetrapyrrole methylase"/>
    <property type="match status" value="1"/>
</dbReference>
<evidence type="ECO:0000256" key="2">
    <source>
        <dbReference type="ARBA" id="ARBA00022552"/>
    </source>
</evidence>
<dbReference type="PIRSF" id="PIRSF005917">
    <property type="entry name" value="MTase_YraL"/>
    <property type="match status" value="1"/>
</dbReference>